<evidence type="ECO:0008006" key="16">
    <source>
        <dbReference type="Google" id="ProtNLM"/>
    </source>
</evidence>
<dbReference type="SUPFAM" id="SSF48264">
    <property type="entry name" value="Cytochrome P450"/>
    <property type="match status" value="1"/>
</dbReference>
<dbReference type="AlphaFoldDB" id="A0A409XEA2"/>
<organism evidence="14 15">
    <name type="scientific">Psilocybe cyanescens</name>
    <dbReference type="NCBI Taxonomy" id="93625"/>
    <lineage>
        <taxon>Eukaryota</taxon>
        <taxon>Fungi</taxon>
        <taxon>Dikarya</taxon>
        <taxon>Basidiomycota</taxon>
        <taxon>Agaricomycotina</taxon>
        <taxon>Agaricomycetes</taxon>
        <taxon>Agaricomycetidae</taxon>
        <taxon>Agaricales</taxon>
        <taxon>Agaricineae</taxon>
        <taxon>Strophariaceae</taxon>
        <taxon>Psilocybe</taxon>
    </lineage>
</organism>
<evidence type="ECO:0000313" key="15">
    <source>
        <dbReference type="Proteomes" id="UP000283269"/>
    </source>
</evidence>
<evidence type="ECO:0000256" key="9">
    <source>
        <dbReference type="ARBA" id="ARBA00023002"/>
    </source>
</evidence>
<gene>
    <name evidence="14" type="ORF">CVT25_005076</name>
</gene>
<comment type="similarity">
    <text evidence="4">Belongs to the cytochrome P450 family.</text>
</comment>
<dbReference type="PANTHER" id="PTHR24305:SF166">
    <property type="entry name" value="CYTOCHROME P450 12A4, MITOCHONDRIAL-RELATED"/>
    <property type="match status" value="1"/>
</dbReference>
<evidence type="ECO:0000256" key="3">
    <source>
        <dbReference type="ARBA" id="ARBA00004721"/>
    </source>
</evidence>
<dbReference type="InterPro" id="IPR036396">
    <property type="entry name" value="Cyt_P450_sf"/>
</dbReference>
<comment type="pathway">
    <text evidence="3">Secondary metabolite biosynthesis; terpenoid biosynthesis.</text>
</comment>
<keyword evidence="13" id="KW-0732">Signal</keyword>
<protein>
    <recommendedName>
        <fullName evidence="16">Cytochrome P450</fullName>
    </recommendedName>
</protein>
<evidence type="ECO:0000256" key="2">
    <source>
        <dbReference type="ARBA" id="ARBA00004370"/>
    </source>
</evidence>
<dbReference type="OrthoDB" id="1470350at2759"/>
<name>A0A409XEA2_PSICY</name>
<evidence type="ECO:0000313" key="14">
    <source>
        <dbReference type="EMBL" id="PPQ88977.1"/>
    </source>
</evidence>
<evidence type="ECO:0000256" key="10">
    <source>
        <dbReference type="ARBA" id="ARBA00023004"/>
    </source>
</evidence>
<evidence type="ECO:0000256" key="11">
    <source>
        <dbReference type="ARBA" id="ARBA00023033"/>
    </source>
</evidence>
<evidence type="ECO:0000256" key="1">
    <source>
        <dbReference type="ARBA" id="ARBA00001971"/>
    </source>
</evidence>
<keyword evidence="8" id="KW-1133">Transmembrane helix</keyword>
<keyword evidence="6" id="KW-0812">Transmembrane</keyword>
<reference evidence="14 15" key="1">
    <citation type="journal article" date="2018" name="Evol. Lett.">
        <title>Horizontal gene cluster transfer increased hallucinogenic mushroom diversity.</title>
        <authorList>
            <person name="Reynolds H.T."/>
            <person name="Vijayakumar V."/>
            <person name="Gluck-Thaler E."/>
            <person name="Korotkin H.B."/>
            <person name="Matheny P.B."/>
            <person name="Slot J.C."/>
        </authorList>
    </citation>
    <scope>NUCLEOTIDE SEQUENCE [LARGE SCALE GENOMIC DNA]</scope>
    <source>
        <strain evidence="14 15">2631</strain>
    </source>
</reference>
<dbReference type="GO" id="GO:0016705">
    <property type="term" value="F:oxidoreductase activity, acting on paired donors, with incorporation or reduction of molecular oxygen"/>
    <property type="evidence" value="ECO:0007669"/>
    <property type="project" value="InterPro"/>
</dbReference>
<keyword evidence="15" id="KW-1185">Reference proteome</keyword>
<dbReference type="InParanoid" id="A0A409XEA2"/>
<dbReference type="GO" id="GO:0005506">
    <property type="term" value="F:iron ion binding"/>
    <property type="evidence" value="ECO:0007669"/>
    <property type="project" value="InterPro"/>
</dbReference>
<accession>A0A409XEA2</accession>
<keyword evidence="7" id="KW-0479">Metal-binding</keyword>
<dbReference type="Gene3D" id="1.10.630.10">
    <property type="entry name" value="Cytochrome P450"/>
    <property type="match status" value="1"/>
</dbReference>
<sequence>MLSLLQLSLLLVVFWASLRFVRRRLYPTVLENIPGPPGESWVTGSLVQLQNPSGWEFHRNIAETCESILKPSSPKFPLTIVEDGEVVWTKGAFGADHLYVYDTKAMHHILVKDQHIYEETDSFIEGNKLLFGNGILTTLGDEHRRQRKMLQPVFSNAHIEYAECVKHSLLSKVHSGPQEIREVQSWANSDSISYFTALHNIFWTTRLALELIAQTGPGYSFDELTENSPQHRFEIVSRKLVKLLMQSAARHFV</sequence>
<evidence type="ECO:0000256" key="8">
    <source>
        <dbReference type="ARBA" id="ARBA00022989"/>
    </source>
</evidence>
<keyword evidence="9" id="KW-0560">Oxidoreductase</keyword>
<dbReference type="GO" id="GO:0004497">
    <property type="term" value="F:monooxygenase activity"/>
    <property type="evidence" value="ECO:0007669"/>
    <property type="project" value="UniProtKB-KW"/>
</dbReference>
<evidence type="ECO:0000256" key="12">
    <source>
        <dbReference type="ARBA" id="ARBA00023136"/>
    </source>
</evidence>
<feature type="signal peptide" evidence="13">
    <location>
        <begin position="1"/>
        <end position="23"/>
    </location>
</feature>
<dbReference type="EMBL" id="NHYD01001970">
    <property type="protein sequence ID" value="PPQ88977.1"/>
    <property type="molecule type" value="Genomic_DNA"/>
</dbReference>
<keyword evidence="12" id="KW-0472">Membrane</keyword>
<evidence type="ECO:0000256" key="7">
    <source>
        <dbReference type="ARBA" id="ARBA00022723"/>
    </source>
</evidence>
<dbReference type="PANTHER" id="PTHR24305">
    <property type="entry name" value="CYTOCHROME P450"/>
    <property type="match status" value="1"/>
</dbReference>
<proteinExistence type="inferred from homology"/>
<keyword evidence="11" id="KW-0503">Monooxygenase</keyword>
<dbReference type="GO" id="GO:0020037">
    <property type="term" value="F:heme binding"/>
    <property type="evidence" value="ECO:0007669"/>
    <property type="project" value="InterPro"/>
</dbReference>
<evidence type="ECO:0000256" key="4">
    <source>
        <dbReference type="ARBA" id="ARBA00010617"/>
    </source>
</evidence>
<comment type="cofactor">
    <cofactor evidence="1">
        <name>heme</name>
        <dbReference type="ChEBI" id="CHEBI:30413"/>
    </cofactor>
</comment>
<evidence type="ECO:0000256" key="13">
    <source>
        <dbReference type="SAM" id="SignalP"/>
    </source>
</evidence>
<keyword evidence="5" id="KW-0349">Heme</keyword>
<dbReference type="InterPro" id="IPR050121">
    <property type="entry name" value="Cytochrome_P450_monoxygenase"/>
</dbReference>
<comment type="subcellular location">
    <subcellularLocation>
        <location evidence="2">Membrane</location>
    </subcellularLocation>
</comment>
<dbReference type="GO" id="GO:0016020">
    <property type="term" value="C:membrane"/>
    <property type="evidence" value="ECO:0007669"/>
    <property type="project" value="UniProtKB-SubCell"/>
</dbReference>
<comment type="caution">
    <text evidence="14">The sequence shown here is derived from an EMBL/GenBank/DDBJ whole genome shotgun (WGS) entry which is preliminary data.</text>
</comment>
<keyword evidence="10" id="KW-0408">Iron</keyword>
<dbReference type="STRING" id="93625.A0A409XEA2"/>
<feature type="chain" id="PRO_5019359449" description="Cytochrome P450" evidence="13">
    <location>
        <begin position="24"/>
        <end position="253"/>
    </location>
</feature>
<evidence type="ECO:0000256" key="5">
    <source>
        <dbReference type="ARBA" id="ARBA00022617"/>
    </source>
</evidence>
<evidence type="ECO:0000256" key="6">
    <source>
        <dbReference type="ARBA" id="ARBA00022692"/>
    </source>
</evidence>
<dbReference type="Proteomes" id="UP000283269">
    <property type="component" value="Unassembled WGS sequence"/>
</dbReference>